<comment type="caution">
    <text evidence="2">The sequence shown here is derived from an EMBL/GenBank/DDBJ whole genome shotgun (WGS) entry which is preliminary data.</text>
</comment>
<evidence type="ECO:0000313" key="2">
    <source>
        <dbReference type="EMBL" id="KAL2653583.1"/>
    </source>
</evidence>
<keyword evidence="3" id="KW-1185">Reference proteome</keyword>
<accession>A0ABD1ZQD5</accession>
<dbReference type="Proteomes" id="UP001605036">
    <property type="component" value="Unassembled WGS sequence"/>
</dbReference>
<reference evidence="2 3" key="1">
    <citation type="submission" date="2024-09" db="EMBL/GenBank/DDBJ databases">
        <title>Chromosome-scale assembly of Riccia fluitans.</title>
        <authorList>
            <person name="Paukszto L."/>
            <person name="Sawicki J."/>
            <person name="Karawczyk K."/>
            <person name="Piernik-Szablinska J."/>
            <person name="Szczecinska M."/>
            <person name="Mazdziarz M."/>
        </authorList>
    </citation>
    <scope>NUCLEOTIDE SEQUENCE [LARGE SCALE GENOMIC DNA]</scope>
    <source>
        <strain evidence="2">Rf_01</strain>
        <tissue evidence="2">Aerial parts of the thallus</tissue>
    </source>
</reference>
<dbReference type="AlphaFoldDB" id="A0ABD1ZQD5"/>
<protein>
    <submittedName>
        <fullName evidence="2">Uncharacterized protein</fullName>
    </submittedName>
</protein>
<gene>
    <name evidence="2" type="ORF">R1flu_021711</name>
</gene>
<dbReference type="EMBL" id="JBHFFA010000001">
    <property type="protein sequence ID" value="KAL2653583.1"/>
    <property type="molecule type" value="Genomic_DNA"/>
</dbReference>
<feature type="region of interest" description="Disordered" evidence="1">
    <location>
        <begin position="1"/>
        <end position="21"/>
    </location>
</feature>
<evidence type="ECO:0000313" key="3">
    <source>
        <dbReference type="Proteomes" id="UP001605036"/>
    </source>
</evidence>
<evidence type="ECO:0000256" key="1">
    <source>
        <dbReference type="SAM" id="MobiDB-lite"/>
    </source>
</evidence>
<name>A0ABD1ZQD5_9MARC</name>
<proteinExistence type="predicted"/>
<sequence>MALPARLHPDSPDPVSGTPDVVGMSKVRASEERRMVDPTDLPVVVPKNEWGREAISVRYARAAVKA</sequence>
<organism evidence="2 3">
    <name type="scientific">Riccia fluitans</name>
    <dbReference type="NCBI Taxonomy" id="41844"/>
    <lineage>
        <taxon>Eukaryota</taxon>
        <taxon>Viridiplantae</taxon>
        <taxon>Streptophyta</taxon>
        <taxon>Embryophyta</taxon>
        <taxon>Marchantiophyta</taxon>
        <taxon>Marchantiopsida</taxon>
        <taxon>Marchantiidae</taxon>
        <taxon>Marchantiales</taxon>
        <taxon>Ricciaceae</taxon>
        <taxon>Riccia</taxon>
    </lineage>
</organism>